<dbReference type="HOGENOM" id="CLU_1651125_0_0_11"/>
<organism evidence="2 3">
    <name type="scientific">Streptomyces coelicolor (strain ATCC BAA-471 / A3(2) / M145)</name>
    <dbReference type="NCBI Taxonomy" id="100226"/>
    <lineage>
        <taxon>Bacteria</taxon>
        <taxon>Bacillati</taxon>
        <taxon>Actinomycetota</taxon>
        <taxon>Actinomycetes</taxon>
        <taxon>Kitasatosporales</taxon>
        <taxon>Streptomycetaceae</taxon>
        <taxon>Streptomyces</taxon>
        <taxon>Streptomyces albidoflavus group</taxon>
    </lineage>
</organism>
<feature type="region of interest" description="Disordered" evidence="1">
    <location>
        <begin position="1"/>
        <end position="41"/>
    </location>
</feature>
<name>Q93J37_STRCO</name>
<evidence type="ECO:0000313" key="2">
    <source>
        <dbReference type="EMBL" id="CAC44693.1"/>
    </source>
</evidence>
<reference evidence="2 3" key="2">
    <citation type="journal article" date="2002" name="Nature">
        <title>Complete genome sequence of the model actinomycete Streptomyces coelicolor A3(2).</title>
        <authorList>
            <person name="Bentley S.D."/>
            <person name="Chater K.F."/>
            <person name="Cerdeno-Tarraga A.M."/>
            <person name="Challis G.L."/>
            <person name="Thomson N.R."/>
            <person name="James K.D."/>
            <person name="Harris D.E."/>
            <person name="Quail M.A."/>
            <person name="Kieser H."/>
            <person name="Harper D."/>
            <person name="Bateman A."/>
            <person name="Brown S."/>
            <person name="Chandra G."/>
            <person name="Chen C.W."/>
            <person name="Collins M."/>
            <person name="Cronin A."/>
            <person name="Fraser A."/>
            <person name="Goble A."/>
            <person name="Hidalgo J."/>
            <person name="Hornsby T."/>
            <person name="Howarth S."/>
            <person name="Huang C.H."/>
            <person name="Kieser T."/>
            <person name="Larke L."/>
            <person name="Murphy L."/>
            <person name="Oliver K."/>
            <person name="O'Neil S."/>
            <person name="Rabbinowitsch E."/>
            <person name="Rajandream M.A."/>
            <person name="Rutherford K."/>
            <person name="Rutter S."/>
            <person name="Seeger K."/>
            <person name="Saunders D."/>
            <person name="Sharp S."/>
            <person name="Squares R."/>
            <person name="Squares S."/>
            <person name="Taylor K."/>
            <person name="Warren T."/>
            <person name="Wietzorrek A."/>
            <person name="Woodward J."/>
            <person name="Barrell B.G."/>
            <person name="Parkhill J."/>
            <person name="Hopwood D.A."/>
        </authorList>
    </citation>
    <scope>NUCLEOTIDE SEQUENCE [LARGE SCALE GENOMIC DNA]</scope>
    <source>
        <strain evidence="3">ATCC BAA-471 / A3(2) / M145</strain>
    </source>
</reference>
<gene>
    <name evidence="2" type="ordered locus">SCO3969</name>
    <name evidence="2" type="ORF">SCBAC25E3.06c</name>
</gene>
<accession>Q93J37</accession>
<dbReference type="AlphaFoldDB" id="Q93J37"/>
<protein>
    <submittedName>
        <fullName evidence="2">ATP/GTP-binding protein</fullName>
    </submittedName>
</protein>
<evidence type="ECO:0000256" key="1">
    <source>
        <dbReference type="SAM" id="MobiDB-lite"/>
    </source>
</evidence>
<feature type="region of interest" description="Disordered" evidence="1">
    <location>
        <begin position="140"/>
        <end position="160"/>
    </location>
</feature>
<dbReference type="eggNOG" id="ENOG50322PK">
    <property type="taxonomic scope" value="Bacteria"/>
</dbReference>
<dbReference type="Proteomes" id="UP000001973">
    <property type="component" value="Chromosome"/>
</dbReference>
<dbReference type="EMBL" id="AL939118">
    <property type="protein sequence ID" value="CAC44693.1"/>
    <property type="molecule type" value="Genomic_DNA"/>
</dbReference>
<feature type="region of interest" description="Disordered" evidence="1">
    <location>
        <begin position="62"/>
        <end position="86"/>
    </location>
</feature>
<evidence type="ECO:0000313" key="3">
    <source>
        <dbReference type="Proteomes" id="UP000001973"/>
    </source>
</evidence>
<dbReference type="PaxDb" id="100226-SCO3969"/>
<reference evidence="2 3" key="1">
    <citation type="journal article" date="1996" name="Mol. Microbiol.">
        <title>A set of ordered cosmids and a detailed genetic and physical map for the 8 Mb Streptomyces coelicolor A3(2) chromosome.</title>
        <authorList>
            <person name="Redenbach M."/>
            <person name="Kieser H.M."/>
            <person name="Denapaite D."/>
            <person name="Eichner A."/>
            <person name="Cullum J."/>
            <person name="Kinashi H."/>
            <person name="Hopwood D.A."/>
        </authorList>
    </citation>
    <scope>NUCLEOTIDE SEQUENCE [LARGE SCALE GENOMIC DNA]</scope>
    <source>
        <strain evidence="3">ATCC BAA-471 / A3(2) / M145</strain>
    </source>
</reference>
<sequence length="160" mass="16637">MPGRRRVRALPSHRHQRGVLAPLEDLVEAHDGTGPPRRTADVDVVGELPDEAQAATALRLRGRRATRAVRPARGGSGKTGARVGDLDPAPLAVQVGRDPVRLAGAVGAVVPAVLDGVRAGLAQRDGEVEGDVRVHARGLHGADQQAAGQGHARSLAPQME</sequence>
<proteinExistence type="predicted"/>
<dbReference type="EMBL" id="AL645882">
    <property type="protein sequence ID" value="CAC44693.1"/>
    <property type="molecule type" value="Genomic_DNA"/>
</dbReference>
<dbReference type="KEGG" id="sco:SCO3969"/>
<dbReference type="InParanoid" id="Q93J37"/>
<keyword evidence="3" id="KW-1185">Reference proteome</keyword>
<dbReference type="STRING" id="100226.gene:17761596"/>
<feature type="compositionally biased region" description="Basic residues" evidence="1">
    <location>
        <begin position="1"/>
        <end position="17"/>
    </location>
</feature>
<feature type="compositionally biased region" description="Low complexity" evidence="1">
    <location>
        <begin position="141"/>
        <end position="150"/>
    </location>
</feature>